<proteinExistence type="predicted"/>
<feature type="region of interest" description="Disordered" evidence="1">
    <location>
        <begin position="161"/>
        <end position="331"/>
    </location>
</feature>
<dbReference type="OrthoDB" id="3045089at2759"/>
<feature type="compositionally biased region" description="Basic and acidic residues" evidence="1">
    <location>
        <begin position="287"/>
        <end position="296"/>
    </location>
</feature>
<evidence type="ECO:0000313" key="3">
    <source>
        <dbReference type="Proteomes" id="UP000664534"/>
    </source>
</evidence>
<dbReference type="Proteomes" id="UP000664534">
    <property type="component" value="Unassembled WGS sequence"/>
</dbReference>
<comment type="caution">
    <text evidence="2">The sequence shown here is derived from an EMBL/GenBank/DDBJ whole genome shotgun (WGS) entry which is preliminary data.</text>
</comment>
<feature type="compositionally biased region" description="Acidic residues" evidence="1">
    <location>
        <begin position="173"/>
        <end position="182"/>
    </location>
</feature>
<evidence type="ECO:0008006" key="4">
    <source>
        <dbReference type="Google" id="ProtNLM"/>
    </source>
</evidence>
<accession>A0A8H3G111</accession>
<evidence type="ECO:0000313" key="2">
    <source>
        <dbReference type="EMBL" id="CAF9932804.1"/>
    </source>
</evidence>
<gene>
    <name evidence="2" type="ORF">IMSHALPRED_008989</name>
</gene>
<reference evidence="2" key="1">
    <citation type="submission" date="2021-03" db="EMBL/GenBank/DDBJ databases">
        <authorList>
            <person name="Tagirdzhanova G."/>
        </authorList>
    </citation>
    <scope>NUCLEOTIDE SEQUENCE</scope>
</reference>
<sequence>MSMLNWGIGDLLAVTQLAWDLYHNCYLVAREAPDDFRQLVNELASLQACLRTLRDDVNSDKSFLDRLDDNRKNTLERCLANCFDTLRQMQKLVIKYRELGVGDGLQFWRKLKWVGKQGEIAELKSKIMVHTCNISLCMSSIGNSSLARIETSMIKALERQEASTFVPQTQGQDNEEEDEIDELSPLQKVKTAPQAGRNGSPEVDGLGLQGLRRAFTGATLVDNMSSVSPESTPSTTSEEEMSEFGSPKMAKEVPIFKKAPTNMGKMRKGSSSSMDHGLKLFPPSPKISEDNAREIPRSSPAGDDLKKPRAKRLMSTGGESGGVMKSNGVGSKAPNVNDVVAEAMQELARVRQREQSARPLRIVRQDLIHRPHDALKERFQELAEDELKIRRLNARDWLRVATWWLLKARFNTRVDERSQYMSTRGSLSVSGLSNGGRSAINQAYVDLLKASWILYNIILKDDNDKASLMTDENRKMFYNLSDGISEDLSDFQPVDAPEKDTLLGQNYNLWELLQPEEETYDDEDLLPGLENGRWITVEQDDAGEEDEQVLFRTFVNAAIGGKRYRMRSKGAPYMLLLSTKEGESEPKVTVCNQSGTLCLTRDFTIEDLQDRDLPLSPFAGSGISPRDAVPLNFGRMNITVAFTNEDDLQQFMYIPRAYFDAVKRREPRHFDKATETLLFKSSVEVFEQLKASTMKPMSPRQIFRSCDLRVLETTSKEGWRTTRRVVISSSAGEPRPWCTELFLPLSRVQIRREGLARQLTVKWSDCTHEKADKTDGNYNKIYTYVYDDSNPNIALQLLFRNTQDASHFEQTVLHLSIAPIFSTSGTDPRLVYNISDTEPNPKNYKALLLTHTRFDWRYSELFYMYRDTDYQFDHSALRVRLPQVYYTDYISTFVDKLYKTPPDEPPRFSHCEKRVGNTPLEFDDEAVAFGFMSALTANHELIFSRRAHYITTKPPKKFGGTKSNKGTAEIQLWLKGNSVRLVSRWEDKVEDKWITMQVPRNGLAHSKDTNRASLPKTEYDRGRKLDMANLVARDSREKETGKKVGPVTIAFESVRHREEFAAALEGKAPPPANQRSAFDDLMDM</sequence>
<name>A0A8H3G111_9LECA</name>
<dbReference type="AlphaFoldDB" id="A0A8H3G111"/>
<protein>
    <recommendedName>
        <fullName evidence="4">Fungal N-terminal domain-containing protein</fullName>
    </recommendedName>
</protein>
<feature type="compositionally biased region" description="Polar residues" evidence="1">
    <location>
        <begin position="162"/>
        <end position="172"/>
    </location>
</feature>
<dbReference type="EMBL" id="CAJPDT010000067">
    <property type="protein sequence ID" value="CAF9932804.1"/>
    <property type="molecule type" value="Genomic_DNA"/>
</dbReference>
<organism evidence="2 3">
    <name type="scientific">Imshaugia aleurites</name>
    <dbReference type="NCBI Taxonomy" id="172621"/>
    <lineage>
        <taxon>Eukaryota</taxon>
        <taxon>Fungi</taxon>
        <taxon>Dikarya</taxon>
        <taxon>Ascomycota</taxon>
        <taxon>Pezizomycotina</taxon>
        <taxon>Lecanoromycetes</taxon>
        <taxon>OSLEUM clade</taxon>
        <taxon>Lecanoromycetidae</taxon>
        <taxon>Lecanorales</taxon>
        <taxon>Lecanorineae</taxon>
        <taxon>Parmeliaceae</taxon>
        <taxon>Imshaugia</taxon>
    </lineage>
</organism>
<feature type="compositionally biased region" description="Low complexity" evidence="1">
    <location>
        <begin position="224"/>
        <end position="236"/>
    </location>
</feature>
<keyword evidence="3" id="KW-1185">Reference proteome</keyword>
<evidence type="ECO:0000256" key="1">
    <source>
        <dbReference type="SAM" id="MobiDB-lite"/>
    </source>
</evidence>